<name>A0AAN6UD92_9PEZI</name>
<reference evidence="2" key="1">
    <citation type="journal article" date="2023" name="Mol. Phylogenet. Evol.">
        <title>Genome-scale phylogeny and comparative genomics of the fungal order Sordariales.</title>
        <authorList>
            <person name="Hensen N."/>
            <person name="Bonometti L."/>
            <person name="Westerberg I."/>
            <person name="Brannstrom I.O."/>
            <person name="Guillou S."/>
            <person name="Cros-Aarteil S."/>
            <person name="Calhoun S."/>
            <person name="Haridas S."/>
            <person name="Kuo A."/>
            <person name="Mondo S."/>
            <person name="Pangilinan J."/>
            <person name="Riley R."/>
            <person name="LaButti K."/>
            <person name="Andreopoulos B."/>
            <person name="Lipzen A."/>
            <person name="Chen C."/>
            <person name="Yan M."/>
            <person name="Daum C."/>
            <person name="Ng V."/>
            <person name="Clum A."/>
            <person name="Steindorff A."/>
            <person name="Ohm R.A."/>
            <person name="Martin F."/>
            <person name="Silar P."/>
            <person name="Natvig D.O."/>
            <person name="Lalanne C."/>
            <person name="Gautier V."/>
            <person name="Ament-Velasquez S.L."/>
            <person name="Kruys A."/>
            <person name="Hutchinson M.I."/>
            <person name="Powell A.J."/>
            <person name="Barry K."/>
            <person name="Miller A.N."/>
            <person name="Grigoriev I.V."/>
            <person name="Debuchy R."/>
            <person name="Gladieux P."/>
            <person name="Hiltunen Thoren M."/>
            <person name="Johannesson H."/>
        </authorList>
    </citation>
    <scope>NUCLEOTIDE SEQUENCE</scope>
    <source>
        <strain evidence="2">CBS 123565</strain>
    </source>
</reference>
<comment type="caution">
    <text evidence="2">The sequence shown here is derived from an EMBL/GenBank/DDBJ whole genome shotgun (WGS) entry which is preliminary data.</text>
</comment>
<feature type="region of interest" description="Disordered" evidence="1">
    <location>
        <begin position="46"/>
        <end position="75"/>
    </location>
</feature>
<accession>A0AAN6UD92</accession>
<gene>
    <name evidence="2" type="ORF">BT67DRAFT_445189</name>
</gene>
<organism evidence="2 3">
    <name type="scientific">Trichocladium antarcticum</name>
    <dbReference type="NCBI Taxonomy" id="1450529"/>
    <lineage>
        <taxon>Eukaryota</taxon>
        <taxon>Fungi</taxon>
        <taxon>Dikarya</taxon>
        <taxon>Ascomycota</taxon>
        <taxon>Pezizomycotina</taxon>
        <taxon>Sordariomycetes</taxon>
        <taxon>Sordariomycetidae</taxon>
        <taxon>Sordariales</taxon>
        <taxon>Chaetomiaceae</taxon>
        <taxon>Trichocladium</taxon>
    </lineage>
</organism>
<reference evidence="2" key="2">
    <citation type="submission" date="2023-05" db="EMBL/GenBank/DDBJ databases">
        <authorList>
            <consortium name="Lawrence Berkeley National Laboratory"/>
            <person name="Steindorff A."/>
            <person name="Hensen N."/>
            <person name="Bonometti L."/>
            <person name="Westerberg I."/>
            <person name="Brannstrom I.O."/>
            <person name="Guillou S."/>
            <person name="Cros-Aarteil S."/>
            <person name="Calhoun S."/>
            <person name="Haridas S."/>
            <person name="Kuo A."/>
            <person name="Mondo S."/>
            <person name="Pangilinan J."/>
            <person name="Riley R."/>
            <person name="Labutti K."/>
            <person name="Andreopoulos B."/>
            <person name="Lipzen A."/>
            <person name="Chen C."/>
            <person name="Yanf M."/>
            <person name="Daum C."/>
            <person name="Ng V."/>
            <person name="Clum A."/>
            <person name="Ohm R."/>
            <person name="Martin F."/>
            <person name="Silar P."/>
            <person name="Natvig D."/>
            <person name="Lalanne C."/>
            <person name="Gautier V."/>
            <person name="Ament-Velasquez S.L."/>
            <person name="Kruys A."/>
            <person name="Hutchinson M.I."/>
            <person name="Powell A.J."/>
            <person name="Barry K."/>
            <person name="Miller A.N."/>
            <person name="Grigoriev I.V."/>
            <person name="Debuchy R."/>
            <person name="Gladieux P."/>
            <person name="Thoren M.H."/>
            <person name="Johannesson H."/>
        </authorList>
    </citation>
    <scope>NUCLEOTIDE SEQUENCE</scope>
    <source>
        <strain evidence="2">CBS 123565</strain>
    </source>
</reference>
<protein>
    <submittedName>
        <fullName evidence="2">Uncharacterized protein</fullName>
    </submittedName>
</protein>
<evidence type="ECO:0000256" key="1">
    <source>
        <dbReference type="SAM" id="MobiDB-lite"/>
    </source>
</evidence>
<dbReference type="EMBL" id="MU853430">
    <property type="protein sequence ID" value="KAK4130873.1"/>
    <property type="molecule type" value="Genomic_DNA"/>
</dbReference>
<evidence type="ECO:0000313" key="3">
    <source>
        <dbReference type="Proteomes" id="UP001304895"/>
    </source>
</evidence>
<dbReference type="Proteomes" id="UP001304895">
    <property type="component" value="Unassembled WGS sequence"/>
</dbReference>
<keyword evidence="3" id="KW-1185">Reference proteome</keyword>
<proteinExistence type="predicted"/>
<dbReference type="AlphaFoldDB" id="A0AAN6UD92"/>
<evidence type="ECO:0000313" key="2">
    <source>
        <dbReference type="EMBL" id="KAK4130873.1"/>
    </source>
</evidence>
<sequence>MCLMIVCSRYRAFPRTLPRTLKAAPPRRGRLGEHAAAELPGVIAEPQSSGQHRHGTIHRDQSAVPVSDPDERPQTRGAYRVDSWERTVAHHDGDWSSSRRSARVIARAGCTTFQRPVSSEDVGIEGGPNDYERNARTKDVLRVKFRDQFTPRNWLVRGTRIDTAIQARQA</sequence>